<protein>
    <submittedName>
        <fullName evidence="1">Uncharacterized protein</fullName>
    </submittedName>
</protein>
<dbReference type="EMBL" id="JBBPBM010000003">
    <property type="protein sequence ID" value="KAK8593682.1"/>
    <property type="molecule type" value="Genomic_DNA"/>
</dbReference>
<comment type="caution">
    <text evidence="1">The sequence shown here is derived from an EMBL/GenBank/DDBJ whole genome shotgun (WGS) entry which is preliminary data.</text>
</comment>
<evidence type="ECO:0000313" key="2">
    <source>
        <dbReference type="Proteomes" id="UP001472677"/>
    </source>
</evidence>
<keyword evidence="2" id="KW-1185">Reference proteome</keyword>
<dbReference type="Proteomes" id="UP001472677">
    <property type="component" value="Unassembled WGS sequence"/>
</dbReference>
<organism evidence="1 2">
    <name type="scientific">Hibiscus sabdariffa</name>
    <name type="common">roselle</name>
    <dbReference type="NCBI Taxonomy" id="183260"/>
    <lineage>
        <taxon>Eukaryota</taxon>
        <taxon>Viridiplantae</taxon>
        <taxon>Streptophyta</taxon>
        <taxon>Embryophyta</taxon>
        <taxon>Tracheophyta</taxon>
        <taxon>Spermatophyta</taxon>
        <taxon>Magnoliopsida</taxon>
        <taxon>eudicotyledons</taxon>
        <taxon>Gunneridae</taxon>
        <taxon>Pentapetalae</taxon>
        <taxon>rosids</taxon>
        <taxon>malvids</taxon>
        <taxon>Malvales</taxon>
        <taxon>Malvaceae</taxon>
        <taxon>Malvoideae</taxon>
        <taxon>Hibiscus</taxon>
    </lineage>
</organism>
<evidence type="ECO:0000313" key="1">
    <source>
        <dbReference type="EMBL" id="KAK8593682.1"/>
    </source>
</evidence>
<gene>
    <name evidence="1" type="ORF">V6N12_045757</name>
</gene>
<sequence length="97" mass="10227">MHGARRGSHLGLPCGLMSPGVVLAWCGWLHPRVTTVRAAFALISECAGCCPRPFSPRFAPMLPLVVSLPWQALGGALLAAPLCRDKVPISSAGRSPR</sequence>
<proteinExistence type="predicted"/>
<name>A0ABR2G4S2_9ROSI</name>
<reference evidence="1 2" key="1">
    <citation type="journal article" date="2024" name="G3 (Bethesda)">
        <title>Genome assembly of Hibiscus sabdariffa L. provides insights into metabolisms of medicinal natural products.</title>
        <authorList>
            <person name="Kim T."/>
        </authorList>
    </citation>
    <scope>NUCLEOTIDE SEQUENCE [LARGE SCALE GENOMIC DNA]</scope>
    <source>
        <strain evidence="1">TK-2024</strain>
        <tissue evidence="1">Old leaves</tissue>
    </source>
</reference>
<accession>A0ABR2G4S2</accession>